<dbReference type="AlphaFoldDB" id="H9AXQ2"/>
<gene>
    <name evidence="1" type="ORF">nmec31_9</name>
</gene>
<accession>H9AXQ2</accession>
<keyword evidence="1" id="KW-0614">Plasmid</keyword>
<protein>
    <submittedName>
        <fullName evidence="1">Uncharacterized protein</fullName>
    </submittedName>
</protein>
<sequence length="93" mass="11062">MTYIYNFTSRLLLLLSLPKRNKVKYQYWGYGVAVRGESGMNIEYGYYGCLSSKINIHFHGTSRCVLVNFRAQSFLKNIRFYAVHRHYCIHQKK</sequence>
<organism evidence="1">
    <name type="scientific">Escherichia coli</name>
    <dbReference type="NCBI Taxonomy" id="562"/>
    <lineage>
        <taxon>Bacteria</taxon>
        <taxon>Pseudomonadati</taxon>
        <taxon>Pseudomonadota</taxon>
        <taxon>Gammaproteobacteria</taxon>
        <taxon>Enterobacterales</taxon>
        <taxon>Enterobacteriaceae</taxon>
        <taxon>Escherichia</taxon>
    </lineage>
</organism>
<geneLocation type="plasmid" evidence="1">
    <name>pNMEC31_31</name>
</geneLocation>
<proteinExistence type="predicted"/>
<dbReference type="EMBL" id="JN935897">
    <property type="protein sequence ID" value="AFC60817.1"/>
    <property type="molecule type" value="Genomic_DNA"/>
</dbReference>
<name>H9AXQ2_ECOLX</name>
<reference evidence="1" key="1">
    <citation type="journal article" date="2012" name="Plasmid">
        <title>Expansion of the IncX plasmid family for improved identification and typing of novel plasmids in drug-resistant Enterobacteriaceae.</title>
        <authorList>
            <person name="Johnson T.J."/>
            <person name="Bielak E.M."/>
            <person name="Fortini D."/>
            <person name="Hansen L.H."/>
            <person name="Hasman H."/>
            <person name="Debroy C."/>
            <person name="Nolan L.K."/>
            <person name="Carattoli A."/>
        </authorList>
    </citation>
    <scope>NUCLEOTIDE SEQUENCE</scope>
    <source>
        <plasmid evidence="1">pNMEC31_31</plasmid>
    </source>
</reference>
<evidence type="ECO:0000313" key="1">
    <source>
        <dbReference type="EMBL" id="AFC60817.1"/>
    </source>
</evidence>